<feature type="compositionally biased region" description="Polar residues" evidence="1">
    <location>
        <begin position="16"/>
        <end position="36"/>
    </location>
</feature>
<feature type="region of interest" description="Disordered" evidence="1">
    <location>
        <begin position="14"/>
        <end position="36"/>
    </location>
</feature>
<evidence type="ECO:0000313" key="2">
    <source>
        <dbReference type="EMBL" id="RAL22694.1"/>
    </source>
</evidence>
<proteinExistence type="predicted"/>
<reference evidence="2 3" key="1">
    <citation type="submission" date="2018-06" db="EMBL/GenBank/DDBJ databases">
        <title>Thermoflavimicrobium daqus sp. nov., a thermophilic microbe isolated from Moutai-flavour Daqu.</title>
        <authorList>
            <person name="Wang X."/>
            <person name="Zhou H."/>
        </authorList>
    </citation>
    <scope>NUCLEOTIDE SEQUENCE [LARGE SCALE GENOMIC DNA]</scope>
    <source>
        <strain evidence="2 3">FBKL4.011</strain>
    </source>
</reference>
<comment type="caution">
    <text evidence="2">The sequence shown here is derived from an EMBL/GenBank/DDBJ whole genome shotgun (WGS) entry which is preliminary data.</text>
</comment>
<dbReference type="EMBL" id="QJKK01000008">
    <property type="protein sequence ID" value="RAL22694.1"/>
    <property type="molecule type" value="Genomic_DNA"/>
</dbReference>
<dbReference type="RefSeq" id="WP_113659697.1">
    <property type="nucleotide sequence ID" value="NZ_KZ845670.1"/>
</dbReference>
<keyword evidence="3" id="KW-1185">Reference proteome</keyword>
<gene>
    <name evidence="2" type="ORF">DL897_13590</name>
</gene>
<protein>
    <submittedName>
        <fullName evidence="2">Uncharacterized protein</fullName>
    </submittedName>
</protein>
<sequence length="324" mass="36035">MSDFMRNLVNGILGKNESNATSPSLGQSKQGNQLPNIQRPNYQKEKIKQRLSPLANGSGSVSKGATQTLNRLSSNTVSAPSTNQMISSVLEKKPNQVPGSLVEKALSPLQKLSLSQSIGGKISAQASTDIAQFIGKTRDGSIVWFFPQLEESLASYLQMKEKKSDAVGIVAVSCFSPGQLFYIDEVMKEFPQLAYNTESCQTDEFPFVFRVVGSHAQEIQKVVKEIYLRLNRRVIQGVTSYFQPTPTRFLVQSLRLQNQEAVAVLDGINVFHGVGLMDRLFKQKRPSSLRFRIESNYLLIQGEQEVIKNMITSLKQEADRLIAD</sequence>
<evidence type="ECO:0000313" key="3">
    <source>
        <dbReference type="Proteomes" id="UP000251213"/>
    </source>
</evidence>
<organism evidence="2 3">
    <name type="scientific">Thermoflavimicrobium daqui</name>
    <dbReference type="NCBI Taxonomy" id="2137476"/>
    <lineage>
        <taxon>Bacteria</taxon>
        <taxon>Bacillati</taxon>
        <taxon>Bacillota</taxon>
        <taxon>Bacilli</taxon>
        <taxon>Bacillales</taxon>
        <taxon>Thermoactinomycetaceae</taxon>
        <taxon>Thermoflavimicrobium</taxon>
    </lineage>
</organism>
<reference evidence="2 3" key="2">
    <citation type="submission" date="2018-06" db="EMBL/GenBank/DDBJ databases">
        <authorList>
            <person name="Zhirakovskaya E."/>
        </authorList>
    </citation>
    <scope>NUCLEOTIDE SEQUENCE [LARGE SCALE GENOMIC DNA]</scope>
    <source>
        <strain evidence="2 3">FBKL4.011</strain>
    </source>
</reference>
<accession>A0A364K2P6</accession>
<evidence type="ECO:0000256" key="1">
    <source>
        <dbReference type="SAM" id="MobiDB-lite"/>
    </source>
</evidence>
<dbReference type="AlphaFoldDB" id="A0A364K2P6"/>
<dbReference type="OrthoDB" id="2988087at2"/>
<dbReference type="Proteomes" id="UP000251213">
    <property type="component" value="Unassembled WGS sequence"/>
</dbReference>
<name>A0A364K2P6_9BACL</name>